<dbReference type="Proteomes" id="UP001597283">
    <property type="component" value="Unassembled WGS sequence"/>
</dbReference>
<organism evidence="4 5">
    <name type="scientific">Sphingomonas floccifaciens</name>
    <dbReference type="NCBI Taxonomy" id="1844115"/>
    <lineage>
        <taxon>Bacteria</taxon>
        <taxon>Pseudomonadati</taxon>
        <taxon>Pseudomonadota</taxon>
        <taxon>Alphaproteobacteria</taxon>
        <taxon>Sphingomonadales</taxon>
        <taxon>Sphingomonadaceae</taxon>
        <taxon>Sphingomonas</taxon>
    </lineage>
</organism>
<gene>
    <name evidence="4" type="ORF">ACFSC3_12485</name>
</gene>
<reference evidence="5" key="1">
    <citation type="journal article" date="2019" name="Int. J. Syst. Evol. Microbiol.">
        <title>The Global Catalogue of Microorganisms (GCM) 10K type strain sequencing project: providing services to taxonomists for standard genome sequencing and annotation.</title>
        <authorList>
            <consortium name="The Broad Institute Genomics Platform"/>
            <consortium name="The Broad Institute Genome Sequencing Center for Infectious Disease"/>
            <person name="Wu L."/>
            <person name="Ma J."/>
        </authorList>
    </citation>
    <scope>NUCLEOTIDE SEQUENCE [LARGE SCALE GENOMIC DNA]</scope>
    <source>
        <strain evidence="5">Q85</strain>
    </source>
</reference>
<proteinExistence type="predicted"/>
<keyword evidence="1 3" id="KW-0732">Signal</keyword>
<dbReference type="EMBL" id="JBHUFC010000003">
    <property type="protein sequence ID" value="MFD1788390.1"/>
    <property type="molecule type" value="Genomic_DNA"/>
</dbReference>
<comment type="caution">
    <text evidence="4">The sequence shown here is derived from an EMBL/GenBank/DDBJ whole genome shotgun (WGS) entry which is preliminary data.</text>
</comment>
<sequence>MKKFILLASAVAVMAPLAACNKKAEGQVAAVVNGDEITVQEVNAEIGTTELPKGADKELIRKQALQRIIDRRLLAQVAKEDGIDKSAEYLIRRRTLDDTLLIQLLAKKIGSTIRIPTATKVDEFMKNRPFAFGDRAILSLDRIQFAMPQDPKQLDALKNAHSMDQVAAALQQLGIKFERGQGELDTARIDPNVLQQIYKLPNGEPFIVPAGNVVTAAVITGRRPLPMLGDTAKPVAANALRDEELGEAVQRRLKAATSTAKIEYQQGFAPPPKGAPTPKAAATPAAQ</sequence>
<dbReference type="InterPro" id="IPR050280">
    <property type="entry name" value="OMP_Chaperone_SurA"/>
</dbReference>
<evidence type="ECO:0000313" key="5">
    <source>
        <dbReference type="Proteomes" id="UP001597283"/>
    </source>
</evidence>
<dbReference type="PANTHER" id="PTHR47637">
    <property type="entry name" value="CHAPERONE SURA"/>
    <property type="match status" value="1"/>
</dbReference>
<dbReference type="RefSeq" id="WP_380940775.1">
    <property type="nucleotide sequence ID" value="NZ_JBHUFC010000003.1"/>
</dbReference>
<dbReference type="SUPFAM" id="SSF109998">
    <property type="entry name" value="Triger factor/SurA peptide-binding domain-like"/>
    <property type="match status" value="1"/>
</dbReference>
<evidence type="ECO:0000256" key="1">
    <source>
        <dbReference type="ARBA" id="ARBA00022729"/>
    </source>
</evidence>
<feature type="signal peptide" evidence="3">
    <location>
        <begin position="1"/>
        <end position="18"/>
    </location>
</feature>
<keyword evidence="5" id="KW-1185">Reference proteome</keyword>
<dbReference type="InterPro" id="IPR027304">
    <property type="entry name" value="Trigger_fact/SurA_dom_sf"/>
</dbReference>
<feature type="region of interest" description="Disordered" evidence="2">
    <location>
        <begin position="262"/>
        <end position="287"/>
    </location>
</feature>
<dbReference type="Gene3D" id="1.10.8.1040">
    <property type="match status" value="1"/>
</dbReference>
<evidence type="ECO:0000313" key="4">
    <source>
        <dbReference type="EMBL" id="MFD1788390.1"/>
    </source>
</evidence>
<evidence type="ECO:0000256" key="2">
    <source>
        <dbReference type="SAM" id="MobiDB-lite"/>
    </source>
</evidence>
<name>A0ABW4NHP5_9SPHN</name>
<protein>
    <submittedName>
        <fullName evidence="4">SurA N-terminal domain-containing protein</fullName>
    </submittedName>
</protein>
<dbReference type="Pfam" id="PF13624">
    <property type="entry name" value="SurA_N_3"/>
    <property type="match status" value="1"/>
</dbReference>
<evidence type="ECO:0000256" key="3">
    <source>
        <dbReference type="SAM" id="SignalP"/>
    </source>
</evidence>
<dbReference type="PANTHER" id="PTHR47637:SF1">
    <property type="entry name" value="CHAPERONE SURA"/>
    <property type="match status" value="1"/>
</dbReference>
<accession>A0ABW4NHP5</accession>
<feature type="chain" id="PRO_5045261468" evidence="3">
    <location>
        <begin position="19"/>
        <end position="287"/>
    </location>
</feature>
<feature type="compositionally biased region" description="Low complexity" evidence="2">
    <location>
        <begin position="276"/>
        <end position="287"/>
    </location>
</feature>